<evidence type="ECO:0000256" key="1">
    <source>
        <dbReference type="ARBA" id="ARBA00006494"/>
    </source>
</evidence>
<dbReference type="RefSeq" id="XP_016258129.1">
    <property type="nucleotide sequence ID" value="XM_016411375.1"/>
</dbReference>
<feature type="active site" description="Nucleophile" evidence="5">
    <location>
        <position position="18"/>
    </location>
</feature>
<dbReference type="VEuPathDB" id="FungiDB:PV06_09892"/>
<dbReference type="GO" id="GO:0004364">
    <property type="term" value="F:glutathione transferase activity"/>
    <property type="evidence" value="ECO:0007669"/>
    <property type="project" value="UniProtKB-UniRule"/>
</dbReference>
<dbReference type="OrthoDB" id="4664297at2759"/>
<dbReference type="InterPro" id="IPR001853">
    <property type="entry name" value="DSBA-like_thioredoxin_dom"/>
</dbReference>
<sequence length="221" mass="25165">MVTKMPRPQLTLYFDLHSPYTYLAFYLIHTSPVFEQCDITYIPVLLVAFIKAVGLQPPWSSPNKPSYMSTDIARWARDYNIPWMPGWPANYPFKSTTLKAERLLTACSLECPKQYPDIIAALYHAFWVEKKAVQLPEVYEPIAVEFLGEESAKKVINRSSTEEIKNLLKSNTNDCIASGSPGVPWLKAVNTQGEEEFYWGFDHLGQVARHLGLDKLKGPHL</sequence>
<dbReference type="GO" id="GO:0005777">
    <property type="term" value="C:peroxisome"/>
    <property type="evidence" value="ECO:0007669"/>
    <property type="project" value="TreeGrafter"/>
</dbReference>
<accession>A0A0D2D3S1</accession>
<dbReference type="PANTHER" id="PTHR42943:SF2">
    <property type="entry name" value="GLUTATHIONE S-TRANSFERASE KAPPA 1"/>
    <property type="match status" value="1"/>
</dbReference>
<evidence type="ECO:0000313" key="7">
    <source>
        <dbReference type="EMBL" id="KIW37913.1"/>
    </source>
</evidence>
<name>A0A0D2D3S1_9EURO</name>
<dbReference type="Pfam" id="PF01323">
    <property type="entry name" value="DSBA"/>
    <property type="match status" value="1"/>
</dbReference>
<dbReference type="PANTHER" id="PTHR42943">
    <property type="entry name" value="GLUTATHIONE S-TRANSFERASE KAPPA"/>
    <property type="match status" value="1"/>
</dbReference>
<comment type="catalytic activity">
    <reaction evidence="3 4">
        <text>RX + glutathione = an S-substituted glutathione + a halide anion + H(+)</text>
        <dbReference type="Rhea" id="RHEA:16437"/>
        <dbReference type="ChEBI" id="CHEBI:15378"/>
        <dbReference type="ChEBI" id="CHEBI:16042"/>
        <dbReference type="ChEBI" id="CHEBI:17792"/>
        <dbReference type="ChEBI" id="CHEBI:57925"/>
        <dbReference type="ChEBI" id="CHEBI:90779"/>
        <dbReference type="EC" id="2.5.1.18"/>
    </reaction>
</comment>
<evidence type="ECO:0000256" key="3">
    <source>
        <dbReference type="ARBA" id="ARBA00047960"/>
    </source>
</evidence>
<dbReference type="InterPro" id="IPR036249">
    <property type="entry name" value="Thioredoxin-like_sf"/>
</dbReference>
<evidence type="ECO:0000313" key="8">
    <source>
        <dbReference type="Proteomes" id="UP000053342"/>
    </source>
</evidence>
<dbReference type="EMBL" id="KN847342">
    <property type="protein sequence ID" value="KIW37913.1"/>
    <property type="molecule type" value="Genomic_DNA"/>
</dbReference>
<dbReference type="InterPro" id="IPR014440">
    <property type="entry name" value="HCCAis_GSTk"/>
</dbReference>
<evidence type="ECO:0000259" key="6">
    <source>
        <dbReference type="Pfam" id="PF01323"/>
    </source>
</evidence>
<comment type="similarity">
    <text evidence="1 4">Belongs to the GST superfamily. Kappa family.</text>
</comment>
<reference evidence="7 8" key="1">
    <citation type="submission" date="2015-01" db="EMBL/GenBank/DDBJ databases">
        <title>The Genome Sequence of Exophiala oligosperma CBS72588.</title>
        <authorList>
            <consortium name="The Broad Institute Genomics Platform"/>
            <person name="Cuomo C."/>
            <person name="de Hoog S."/>
            <person name="Gorbushina A."/>
            <person name="Stielow B."/>
            <person name="Teixiera M."/>
            <person name="Abouelleil A."/>
            <person name="Chapman S.B."/>
            <person name="Priest M."/>
            <person name="Young S.K."/>
            <person name="Wortman J."/>
            <person name="Nusbaum C."/>
            <person name="Birren B."/>
        </authorList>
    </citation>
    <scope>NUCLEOTIDE SEQUENCE [LARGE SCALE GENOMIC DNA]</scope>
    <source>
        <strain evidence="7 8">CBS 72588</strain>
    </source>
</reference>
<dbReference type="EC" id="2.5.1.18" evidence="4"/>
<dbReference type="GO" id="GO:0005739">
    <property type="term" value="C:mitochondrion"/>
    <property type="evidence" value="ECO:0007669"/>
    <property type="project" value="TreeGrafter"/>
</dbReference>
<dbReference type="PIRSF" id="PIRSF006386">
    <property type="entry name" value="HCCAis_GSTk"/>
    <property type="match status" value="1"/>
</dbReference>
<evidence type="ECO:0000256" key="5">
    <source>
        <dbReference type="PIRSR" id="PIRSR006386-1"/>
    </source>
</evidence>
<organism evidence="7 8">
    <name type="scientific">Exophiala oligosperma</name>
    <dbReference type="NCBI Taxonomy" id="215243"/>
    <lineage>
        <taxon>Eukaryota</taxon>
        <taxon>Fungi</taxon>
        <taxon>Dikarya</taxon>
        <taxon>Ascomycota</taxon>
        <taxon>Pezizomycotina</taxon>
        <taxon>Eurotiomycetes</taxon>
        <taxon>Chaetothyriomycetidae</taxon>
        <taxon>Chaetothyriales</taxon>
        <taxon>Herpotrichiellaceae</taxon>
        <taxon>Exophiala</taxon>
    </lineage>
</organism>
<dbReference type="SUPFAM" id="SSF52833">
    <property type="entry name" value="Thioredoxin-like"/>
    <property type="match status" value="1"/>
</dbReference>
<dbReference type="FunFam" id="3.40.30.10:FF:000096">
    <property type="entry name" value="Glutathione S-transferase kappa"/>
    <property type="match status" value="1"/>
</dbReference>
<dbReference type="GO" id="GO:0006749">
    <property type="term" value="P:glutathione metabolic process"/>
    <property type="evidence" value="ECO:0007669"/>
    <property type="project" value="TreeGrafter"/>
</dbReference>
<keyword evidence="8" id="KW-1185">Reference proteome</keyword>
<dbReference type="GeneID" id="27361966"/>
<dbReference type="InterPro" id="IPR051924">
    <property type="entry name" value="GST_Kappa/NadH"/>
</dbReference>
<protein>
    <recommendedName>
        <fullName evidence="4">Glutathione S-transferase kappa</fullName>
        <ecNumber evidence="4">2.5.1.18</ecNumber>
    </recommendedName>
</protein>
<feature type="domain" description="DSBA-like thioredoxin" evidence="6">
    <location>
        <begin position="10"/>
        <end position="211"/>
    </location>
</feature>
<gene>
    <name evidence="7" type="ORF">PV06_09892</name>
</gene>
<keyword evidence="2 4" id="KW-0808">Transferase</keyword>
<dbReference type="AlphaFoldDB" id="A0A0D2D3S1"/>
<dbReference type="STRING" id="215243.A0A0D2D3S1"/>
<dbReference type="HOGENOM" id="CLU_069253_1_4_1"/>
<evidence type="ECO:0000256" key="2">
    <source>
        <dbReference type="ARBA" id="ARBA00022679"/>
    </source>
</evidence>
<evidence type="ECO:0000256" key="4">
    <source>
        <dbReference type="PIRNR" id="PIRNR006386"/>
    </source>
</evidence>
<dbReference type="Proteomes" id="UP000053342">
    <property type="component" value="Unassembled WGS sequence"/>
</dbReference>
<dbReference type="GO" id="GO:0004602">
    <property type="term" value="F:glutathione peroxidase activity"/>
    <property type="evidence" value="ECO:0007669"/>
    <property type="project" value="TreeGrafter"/>
</dbReference>
<proteinExistence type="inferred from homology"/>
<dbReference type="Gene3D" id="3.40.30.10">
    <property type="entry name" value="Glutaredoxin"/>
    <property type="match status" value="1"/>
</dbReference>